<gene>
    <name evidence="2" type="ORF">NBM05_12815</name>
</gene>
<protein>
    <submittedName>
        <fullName evidence="2">Uncharacterized protein</fullName>
    </submittedName>
</protein>
<feature type="non-terminal residue" evidence="2">
    <location>
        <position position="70"/>
    </location>
</feature>
<sequence length="70" mass="7451">MGGGVVGVARGRRGRGSAPGAGWRVERGVLPQIPELRTAFVVASQYNLVTAAWLRELDDVVRFEAALESA</sequence>
<dbReference type="Proteomes" id="UP001139502">
    <property type="component" value="Unassembled WGS sequence"/>
</dbReference>
<proteinExistence type="predicted"/>
<dbReference type="AlphaFoldDB" id="A0A9X2KIG3"/>
<evidence type="ECO:0000256" key="1">
    <source>
        <dbReference type="SAM" id="MobiDB-lite"/>
    </source>
</evidence>
<name>A0A9X2KIG3_9MICC</name>
<evidence type="ECO:0000313" key="2">
    <source>
        <dbReference type="EMBL" id="MCP3426862.1"/>
    </source>
</evidence>
<evidence type="ECO:0000313" key="3">
    <source>
        <dbReference type="Proteomes" id="UP001139502"/>
    </source>
</evidence>
<feature type="region of interest" description="Disordered" evidence="1">
    <location>
        <begin position="1"/>
        <end position="22"/>
    </location>
</feature>
<organism evidence="2 3">
    <name type="scientific">Rothia santali</name>
    <dbReference type="NCBI Taxonomy" id="2949643"/>
    <lineage>
        <taxon>Bacteria</taxon>
        <taxon>Bacillati</taxon>
        <taxon>Actinomycetota</taxon>
        <taxon>Actinomycetes</taxon>
        <taxon>Micrococcales</taxon>
        <taxon>Micrococcaceae</taxon>
        <taxon>Rothia</taxon>
    </lineage>
</organism>
<dbReference type="EMBL" id="JANAFB010000040">
    <property type="protein sequence ID" value="MCP3426862.1"/>
    <property type="molecule type" value="Genomic_DNA"/>
</dbReference>
<comment type="caution">
    <text evidence="2">The sequence shown here is derived from an EMBL/GenBank/DDBJ whole genome shotgun (WGS) entry which is preliminary data.</text>
</comment>
<reference evidence="2" key="1">
    <citation type="submission" date="2022-06" db="EMBL/GenBank/DDBJ databases">
        <title>Rothia sp. isolated from sandalwood seedling.</title>
        <authorList>
            <person name="Tuikhar N."/>
            <person name="Kirdat K."/>
            <person name="Thorat V."/>
            <person name="Swetha P."/>
            <person name="Padma S."/>
            <person name="Sundararaj R."/>
            <person name="Yadav A."/>
        </authorList>
    </citation>
    <scope>NUCLEOTIDE SEQUENCE</scope>
    <source>
        <strain evidence="2">AR01</strain>
    </source>
</reference>
<accession>A0A9X2KIG3</accession>
<keyword evidence="3" id="KW-1185">Reference proteome</keyword>